<dbReference type="InterPro" id="IPR032727">
    <property type="entry name" value="CLAMP"/>
</dbReference>
<comment type="caution">
    <text evidence="1">The sequence shown here is derived from an EMBL/GenBank/DDBJ whole genome shotgun (WGS) entry which is preliminary data.</text>
</comment>
<gene>
    <name evidence="1" type="primary">Ccdc189</name>
    <name evidence="1" type="ORF">SNAT2548_LOCUS8894</name>
</gene>
<dbReference type="Proteomes" id="UP000604046">
    <property type="component" value="Unassembled WGS sequence"/>
</dbReference>
<evidence type="ECO:0000313" key="1">
    <source>
        <dbReference type="EMBL" id="CAE7226967.1"/>
    </source>
</evidence>
<sequence>MEPLRMAIERGREAGLERSEIDNAARILNDLELRTQAVAFTDVPRSDILKLQACVSRDEIVECLYTLMKLKAKDGFRAEVLAEYHFQNFMFCQKQGYGPEKASALLSMMRILHAQTVIDKTADLDEAKSLLEDLLARHSRQLPPFSVGIFSAAEVALIRAYATRTFLRHFKMFQFMYQQTKDVVVCEVPSRATSQIPRLAPLHTNFELNPLEVPQLQEFLRSEALEEAADQEAEDVRLDSCAKSP</sequence>
<dbReference type="EMBL" id="CAJNDS010000669">
    <property type="protein sequence ID" value="CAE7226967.1"/>
    <property type="molecule type" value="Genomic_DNA"/>
</dbReference>
<dbReference type="OrthoDB" id="425082at2759"/>
<keyword evidence="2" id="KW-1185">Reference proteome</keyword>
<dbReference type="PANTHER" id="PTHR28457">
    <property type="entry name" value="COILED-COIL DOMAIN-CONTAINING PROTEIN 189"/>
    <property type="match status" value="1"/>
</dbReference>
<dbReference type="Pfam" id="PF14769">
    <property type="entry name" value="CLAMP"/>
    <property type="match status" value="1"/>
</dbReference>
<protein>
    <submittedName>
        <fullName evidence="1">Ccdc189 protein</fullName>
    </submittedName>
</protein>
<dbReference type="AlphaFoldDB" id="A0A812KGU0"/>
<dbReference type="PANTHER" id="PTHR28457:SF1">
    <property type="entry name" value="CILIA- AND FLAGELLA-ASSOCIATED PROTEIN 119"/>
    <property type="match status" value="1"/>
</dbReference>
<proteinExistence type="predicted"/>
<organism evidence="1 2">
    <name type="scientific">Symbiodinium natans</name>
    <dbReference type="NCBI Taxonomy" id="878477"/>
    <lineage>
        <taxon>Eukaryota</taxon>
        <taxon>Sar</taxon>
        <taxon>Alveolata</taxon>
        <taxon>Dinophyceae</taxon>
        <taxon>Suessiales</taxon>
        <taxon>Symbiodiniaceae</taxon>
        <taxon>Symbiodinium</taxon>
    </lineage>
</organism>
<evidence type="ECO:0000313" key="2">
    <source>
        <dbReference type="Proteomes" id="UP000604046"/>
    </source>
</evidence>
<reference evidence="1" key="1">
    <citation type="submission" date="2021-02" db="EMBL/GenBank/DDBJ databases">
        <authorList>
            <person name="Dougan E. K."/>
            <person name="Rhodes N."/>
            <person name="Thang M."/>
            <person name="Chan C."/>
        </authorList>
    </citation>
    <scope>NUCLEOTIDE SEQUENCE</scope>
</reference>
<name>A0A812KGU0_9DINO</name>
<accession>A0A812KGU0</accession>